<dbReference type="PROSITE" id="PS50231">
    <property type="entry name" value="RICIN_B_LECTIN"/>
    <property type="match status" value="1"/>
</dbReference>
<dbReference type="EMBL" id="JABBYC010000066">
    <property type="protein sequence ID" value="MBL0888605.1"/>
    <property type="molecule type" value="Genomic_DNA"/>
</dbReference>
<proteinExistence type="predicted"/>
<dbReference type="Gene3D" id="3.20.20.80">
    <property type="entry name" value="Glycosidases"/>
    <property type="match status" value="1"/>
</dbReference>
<feature type="chain" id="PRO_5045638272" description="CBM6 domain-containing protein" evidence="1">
    <location>
        <begin position="44"/>
        <end position="1053"/>
    </location>
</feature>
<dbReference type="InterPro" id="IPR006311">
    <property type="entry name" value="TAT_signal"/>
</dbReference>
<evidence type="ECO:0000313" key="3">
    <source>
        <dbReference type="EMBL" id="MBL0888605.1"/>
    </source>
</evidence>
<dbReference type="RefSeq" id="WP_201850888.1">
    <property type="nucleotide sequence ID" value="NZ_JABBYC010000066.1"/>
</dbReference>
<dbReference type="Gene3D" id="2.60.120.260">
    <property type="entry name" value="Galactose-binding domain-like"/>
    <property type="match status" value="3"/>
</dbReference>
<comment type="caution">
    <text evidence="3">The sequence shown here is derived from an EMBL/GenBank/DDBJ whole genome shotgun (WGS) entry which is preliminary data.</text>
</comment>
<dbReference type="SUPFAM" id="SSF50370">
    <property type="entry name" value="Ricin B-like lectins"/>
    <property type="match status" value="1"/>
</dbReference>
<dbReference type="InterPro" id="IPR017853">
    <property type="entry name" value="GH"/>
</dbReference>
<dbReference type="SUPFAM" id="SSF49785">
    <property type="entry name" value="Galactose-binding domain-like"/>
    <property type="match status" value="2"/>
</dbReference>
<dbReference type="PROSITE" id="PS51318">
    <property type="entry name" value="TAT"/>
    <property type="match status" value="1"/>
</dbReference>
<dbReference type="SMART" id="SM00458">
    <property type="entry name" value="RICIN"/>
    <property type="match status" value="1"/>
</dbReference>
<dbReference type="Pfam" id="PF14200">
    <property type="entry name" value="RicinB_lectin_2"/>
    <property type="match status" value="1"/>
</dbReference>
<dbReference type="InterPro" id="IPR035992">
    <property type="entry name" value="Ricin_B-like_lectins"/>
</dbReference>
<feature type="signal peptide" evidence="1">
    <location>
        <begin position="1"/>
        <end position="43"/>
    </location>
</feature>
<evidence type="ECO:0000256" key="1">
    <source>
        <dbReference type="SAM" id="SignalP"/>
    </source>
</evidence>
<dbReference type="CDD" id="cd04081">
    <property type="entry name" value="CBM35_galactosidase-like"/>
    <property type="match status" value="1"/>
</dbReference>
<reference evidence="3 4" key="1">
    <citation type="journal article" date="2021" name="Arch. Microbiol.">
        <title>Myceligenerans indicum sp. nov., an actinobacterium isolated from mangrove sediment of Sundarbans, India.</title>
        <authorList>
            <person name="Asha K."/>
            <person name="Bhadury P."/>
        </authorList>
    </citation>
    <scope>NUCLEOTIDE SEQUENCE [LARGE SCALE GENOMIC DNA]</scope>
    <source>
        <strain evidence="3 4">I2</strain>
    </source>
</reference>
<keyword evidence="4" id="KW-1185">Reference proteome</keyword>
<dbReference type="CDD" id="cd00161">
    <property type="entry name" value="beta-trefoil_Ricin-like"/>
    <property type="match status" value="1"/>
</dbReference>
<dbReference type="InterPro" id="IPR005084">
    <property type="entry name" value="CBM6"/>
</dbReference>
<dbReference type="SUPFAM" id="SSF51445">
    <property type="entry name" value="(Trans)glycosidases"/>
    <property type="match status" value="1"/>
</dbReference>
<gene>
    <name evidence="3" type="ORF">HGK34_20380</name>
</gene>
<evidence type="ECO:0000313" key="4">
    <source>
        <dbReference type="Proteomes" id="UP000675409"/>
    </source>
</evidence>
<feature type="domain" description="CBM6" evidence="2">
    <location>
        <begin position="758"/>
        <end position="900"/>
    </location>
</feature>
<name>A0ABS1LQU5_9MICO</name>
<sequence length="1053" mass="112646">MSTSESARQRPGPRRSRLRRTAAVLATAAVAATSLVAAQPAAAATDTLVVDFGTTTGAFRGGASGTLYGFGNPGVPSAALVNGAHITNSSQRAPYGTQHPSGDALLVEDDFFAKNGQELAIYVQDYYPDWSYNGGQRPGDSRTYDQATGTYTDQPNGVWDYLEVVEFVTEAVATQSDRPQDYLFIPFNEPDGGNWYPDWANQRDQFLTDWSAAYAKIQEVYARHGLGHARIGGPGDTRWQPGRSADILAYARDDGSLPDVFIWHELGIDNLATYRSHFSAYRDLEQQLGISPIPVNITEYGMLRDMGVPGQLVQWFAMFEDTKVDAQTAYWNYAGNLSDNTARPNGANGGWWMFKWYGDLAGSETVQVTPPQLNAVDTLQGIGAIDTANRRATVLYGGTDSDVQLDLRNLPAGTFGSAVDVEVREVTLSGAEGLAGTPRVVQALDGVALSGGTLDLTVATYDRYAAYQVIVTPAQDRTIAVDPVWRTSTEAEDTTLTSAQVYTQDPQGSGGWQFLASGGSDVGSFNQASSRADWDVTVPRDGTYRFQVIGATPGKPGRHALFVDGTHRDTIQYTADLALNDRSKWKYRGSAELAVTLTAGSHTLSVRASEDGSTVLPNSDITLDRFVLTDVTDGEPTTYPASTLRYDGGAGLGWQAGTRGYGQIGGSGQRADAYVTAMETGYYDVAVEYSTSAASDLRLDVGGRTAAAVQIPGAGFRRTTVRTHLTEGINELELRSAAGIGVKSVVVTRATDGDSAATTFEAESLPLGGNASVQTAAAGSGSNASGGQYVGYVGNDAANTITIPRGSGFSDPGDYDLVVHYANAELSGAHAYNPQVVDRRLVITEGGQSTPAGTGYFRYTYAWDSFWQRTIPVTLTGSTGDLTLGNPTAWAPDIDKVTVAPLVAGTPSTVTTGTPTGSRVVTNRHSDLCLDDYGWETAPGSEVRQWTCNGLAVQDWDVNDLGNGYVELVNGYSGLCLEDKDAATANGALVQQNTCDQTEIQQWEAEDFGGGWYRLRNRHAGLCLDDYNLVTTAGAEVRLWTCHGDPNQQWSLT</sequence>
<dbReference type="Proteomes" id="UP000675409">
    <property type="component" value="Unassembled WGS sequence"/>
</dbReference>
<dbReference type="InterPro" id="IPR008979">
    <property type="entry name" value="Galactose-bd-like_sf"/>
</dbReference>
<evidence type="ECO:0000259" key="2">
    <source>
        <dbReference type="PROSITE" id="PS51175"/>
    </source>
</evidence>
<dbReference type="InterPro" id="IPR000772">
    <property type="entry name" value="Ricin_B_lectin"/>
</dbReference>
<keyword evidence="1" id="KW-0732">Signal</keyword>
<protein>
    <recommendedName>
        <fullName evidence="2">CBM6 domain-containing protein</fullName>
    </recommendedName>
</protein>
<accession>A0ABS1LQU5</accession>
<organism evidence="3 4">
    <name type="scientific">Myceligenerans indicum</name>
    <dbReference type="NCBI Taxonomy" id="2593663"/>
    <lineage>
        <taxon>Bacteria</taxon>
        <taxon>Bacillati</taxon>
        <taxon>Actinomycetota</taxon>
        <taxon>Actinomycetes</taxon>
        <taxon>Micrococcales</taxon>
        <taxon>Promicromonosporaceae</taxon>
        <taxon>Myceligenerans</taxon>
    </lineage>
</organism>
<dbReference type="PROSITE" id="PS51175">
    <property type="entry name" value="CBM6"/>
    <property type="match status" value="2"/>
</dbReference>
<feature type="domain" description="CBM6" evidence="2">
    <location>
        <begin position="487"/>
        <end position="629"/>
    </location>
</feature>
<dbReference type="Gene3D" id="2.80.10.50">
    <property type="match status" value="1"/>
</dbReference>